<keyword evidence="5 6" id="KW-0472">Membrane</keyword>
<evidence type="ECO:0000313" key="8">
    <source>
        <dbReference type="Proteomes" id="UP000604737"/>
    </source>
</evidence>
<evidence type="ECO:0000256" key="1">
    <source>
        <dbReference type="ARBA" id="ARBA00004141"/>
    </source>
</evidence>
<comment type="caution">
    <text evidence="7">The sequence shown here is derived from an EMBL/GenBank/DDBJ whole genome shotgun (WGS) entry which is preliminary data.</text>
</comment>
<feature type="transmembrane region" description="Helical" evidence="6">
    <location>
        <begin position="72"/>
        <end position="91"/>
    </location>
</feature>
<dbReference type="PANTHER" id="PTHR31632">
    <property type="entry name" value="IRON TRANSPORTER FTH1"/>
    <property type="match status" value="1"/>
</dbReference>
<name>A0ABQ3GZ82_9NEIS</name>
<evidence type="ECO:0000313" key="7">
    <source>
        <dbReference type="EMBL" id="GHD62451.1"/>
    </source>
</evidence>
<keyword evidence="8" id="KW-1185">Reference proteome</keyword>
<dbReference type="EMBL" id="BMYO01000004">
    <property type="protein sequence ID" value="GHD62451.1"/>
    <property type="molecule type" value="Genomic_DNA"/>
</dbReference>
<feature type="transmembrane region" description="Helical" evidence="6">
    <location>
        <begin position="183"/>
        <end position="203"/>
    </location>
</feature>
<dbReference type="Pfam" id="PF03239">
    <property type="entry name" value="FTR1"/>
    <property type="match status" value="1"/>
</dbReference>
<reference evidence="8" key="1">
    <citation type="journal article" date="2019" name="Int. J. Syst. Evol. Microbiol.">
        <title>The Global Catalogue of Microorganisms (GCM) 10K type strain sequencing project: providing services to taxonomists for standard genome sequencing and annotation.</title>
        <authorList>
            <consortium name="The Broad Institute Genomics Platform"/>
            <consortium name="The Broad Institute Genome Sequencing Center for Infectious Disease"/>
            <person name="Wu L."/>
            <person name="Ma J."/>
        </authorList>
    </citation>
    <scope>NUCLEOTIDE SEQUENCE [LARGE SCALE GENOMIC DNA]</scope>
    <source>
        <strain evidence="8">KCTC 23701</strain>
    </source>
</reference>
<keyword evidence="3 6" id="KW-0812">Transmembrane</keyword>
<dbReference type="InterPro" id="IPR004923">
    <property type="entry name" value="FTR1/Fip1/EfeU"/>
</dbReference>
<evidence type="ECO:0000256" key="4">
    <source>
        <dbReference type="ARBA" id="ARBA00022989"/>
    </source>
</evidence>
<accession>A0ABQ3GZ82</accession>
<feature type="transmembrane region" description="Helical" evidence="6">
    <location>
        <begin position="247"/>
        <end position="265"/>
    </location>
</feature>
<feature type="transmembrane region" description="Helical" evidence="6">
    <location>
        <begin position="6"/>
        <end position="26"/>
    </location>
</feature>
<organism evidence="7 8">
    <name type="scientific">Jeongeupia chitinilytica</name>
    <dbReference type="NCBI Taxonomy" id="1041641"/>
    <lineage>
        <taxon>Bacteria</taxon>
        <taxon>Pseudomonadati</taxon>
        <taxon>Pseudomonadota</taxon>
        <taxon>Betaproteobacteria</taxon>
        <taxon>Neisseriales</taxon>
        <taxon>Chitinibacteraceae</taxon>
        <taxon>Jeongeupia</taxon>
    </lineage>
</organism>
<protein>
    <submittedName>
        <fullName evidence="7">Membrane protein</fullName>
    </submittedName>
</protein>
<evidence type="ECO:0000256" key="2">
    <source>
        <dbReference type="ARBA" id="ARBA00008333"/>
    </source>
</evidence>
<gene>
    <name evidence="7" type="ORF">GCM10007350_18430</name>
</gene>
<feature type="transmembrane region" description="Helical" evidence="6">
    <location>
        <begin position="116"/>
        <end position="139"/>
    </location>
</feature>
<sequence>MDQVLFIVWRESVEALLVVGILYAWLKASPAAGQRGLRFLWGGVAAGLALSGLLALGILGISQFLSDDGQEYFQAGMALVAAALIVQMVYWMKKHGRTLKRELESGMSERVQQQNWWGLLLLVMIAVGREGSETVVFLYGTVAGADGSQMLGYAAAGLAGLLLAFGTFWLLQLGGRIFTWRRFFQFTEILLLLLAGALLVSGLERLVSIGALPGLVDPLWDSSHLLDDSAGVGKLFADFAGYRSHPALLVLGVWLAYWVAAVGFLRRVGRKA</sequence>
<keyword evidence="4 6" id="KW-1133">Transmembrane helix</keyword>
<feature type="transmembrane region" description="Helical" evidence="6">
    <location>
        <begin position="151"/>
        <end position="171"/>
    </location>
</feature>
<dbReference type="RefSeq" id="WP_189460063.1">
    <property type="nucleotide sequence ID" value="NZ_BMYO01000004.1"/>
</dbReference>
<evidence type="ECO:0000256" key="5">
    <source>
        <dbReference type="ARBA" id="ARBA00023136"/>
    </source>
</evidence>
<comment type="subcellular location">
    <subcellularLocation>
        <location evidence="1">Membrane</location>
        <topology evidence="1">Multi-pass membrane protein</topology>
    </subcellularLocation>
</comment>
<evidence type="ECO:0000256" key="3">
    <source>
        <dbReference type="ARBA" id="ARBA00022692"/>
    </source>
</evidence>
<proteinExistence type="inferred from homology"/>
<comment type="similarity">
    <text evidence="2">Belongs to the oxidase-dependent Fe transporter (OFeT) (TC 9.A.10.1) family.</text>
</comment>
<dbReference type="PANTHER" id="PTHR31632:SF2">
    <property type="entry name" value="PLASMA MEMBRANE IRON PERMEASE"/>
    <property type="match status" value="1"/>
</dbReference>
<dbReference type="Proteomes" id="UP000604737">
    <property type="component" value="Unassembled WGS sequence"/>
</dbReference>
<evidence type="ECO:0000256" key="6">
    <source>
        <dbReference type="SAM" id="Phobius"/>
    </source>
</evidence>
<feature type="transmembrane region" description="Helical" evidence="6">
    <location>
        <begin position="38"/>
        <end position="60"/>
    </location>
</feature>